<dbReference type="GO" id="GO:1990904">
    <property type="term" value="C:ribonucleoprotein complex"/>
    <property type="evidence" value="ECO:0007669"/>
    <property type="project" value="UniProtKB-KW"/>
</dbReference>
<dbReference type="OrthoDB" id="9788336at2"/>
<evidence type="ECO:0000259" key="9">
    <source>
        <dbReference type="Pfam" id="PF01281"/>
    </source>
</evidence>
<keyword evidence="4 7" id="KW-0689">Ribosomal protein</keyword>
<evidence type="ECO:0000313" key="12">
    <source>
        <dbReference type="Proteomes" id="UP000324924"/>
    </source>
</evidence>
<keyword evidence="5 7" id="KW-0687">Ribonucleoprotein</keyword>
<evidence type="ECO:0000256" key="1">
    <source>
        <dbReference type="ARBA" id="ARBA00010605"/>
    </source>
</evidence>
<gene>
    <name evidence="7 11" type="primary">rplI</name>
    <name evidence="11" type="ORF">FZC36_00250</name>
</gene>
<feature type="coiled-coil region" evidence="8">
    <location>
        <begin position="42"/>
        <end position="76"/>
    </location>
</feature>
<evidence type="ECO:0000256" key="4">
    <source>
        <dbReference type="ARBA" id="ARBA00022980"/>
    </source>
</evidence>
<dbReference type="GO" id="GO:0006412">
    <property type="term" value="P:translation"/>
    <property type="evidence" value="ECO:0007669"/>
    <property type="project" value="UniProtKB-UniRule"/>
</dbReference>
<evidence type="ECO:0000256" key="8">
    <source>
        <dbReference type="SAM" id="Coils"/>
    </source>
</evidence>
<dbReference type="GO" id="GO:0005840">
    <property type="term" value="C:ribosome"/>
    <property type="evidence" value="ECO:0007669"/>
    <property type="project" value="UniProtKB-KW"/>
</dbReference>
<evidence type="ECO:0000256" key="7">
    <source>
        <dbReference type="HAMAP-Rule" id="MF_00503"/>
    </source>
</evidence>
<dbReference type="AlphaFoldDB" id="A0A5C0UH43"/>
<accession>A0A5C0UH43</accession>
<keyword evidence="2 7" id="KW-0699">rRNA-binding</keyword>
<dbReference type="RefSeq" id="WP_148971996.1">
    <property type="nucleotide sequence ID" value="NZ_CP043314.1"/>
</dbReference>
<reference evidence="11 12" key="1">
    <citation type="submission" date="2019-08" db="EMBL/GenBank/DDBJ databases">
        <title>Highly reduced genomes of protist endosymbionts show evolutionary convergence.</title>
        <authorList>
            <person name="George E."/>
            <person name="Husnik F."/>
            <person name="Tashyreva D."/>
            <person name="Prokopchuk G."/>
            <person name="Horak A."/>
            <person name="Kwong W.K."/>
            <person name="Lukes J."/>
            <person name="Keeling P.J."/>
        </authorList>
    </citation>
    <scope>NUCLEOTIDE SEQUENCE [LARGE SCALE GENOMIC DNA]</scope>
    <source>
        <strain evidence="11">1604HC</strain>
    </source>
</reference>
<dbReference type="GO" id="GO:0019843">
    <property type="term" value="F:rRNA binding"/>
    <property type="evidence" value="ECO:0007669"/>
    <property type="project" value="UniProtKB-UniRule"/>
</dbReference>
<evidence type="ECO:0000256" key="2">
    <source>
        <dbReference type="ARBA" id="ARBA00022730"/>
    </source>
</evidence>
<dbReference type="InterPro" id="IPR020594">
    <property type="entry name" value="Ribosomal_bL9_bac/chp"/>
</dbReference>
<comment type="function">
    <text evidence="7">Binds to the 23S rRNA.</text>
</comment>
<dbReference type="Pfam" id="PF01281">
    <property type="entry name" value="Ribosomal_L9_N"/>
    <property type="match status" value="1"/>
</dbReference>
<dbReference type="Pfam" id="PF03948">
    <property type="entry name" value="Ribosomal_L9_C"/>
    <property type="match status" value="1"/>
</dbReference>
<dbReference type="InterPro" id="IPR000244">
    <property type="entry name" value="Ribosomal_bL9"/>
</dbReference>
<dbReference type="Proteomes" id="UP000324924">
    <property type="component" value="Chromosome"/>
</dbReference>
<organism evidence="11 12">
    <name type="scientific">Candidatus Nesciobacter abundans</name>
    <dbReference type="NCBI Taxonomy" id="2601668"/>
    <lineage>
        <taxon>Bacteria</taxon>
        <taxon>Pseudomonadati</taxon>
        <taxon>Pseudomonadota</taxon>
        <taxon>Alphaproteobacteria</taxon>
        <taxon>Holosporales</taxon>
        <taxon>Holosporaceae</taxon>
        <taxon>Candidatus Nesciobacter</taxon>
    </lineage>
</organism>
<dbReference type="InterPro" id="IPR020070">
    <property type="entry name" value="Ribosomal_bL9_N"/>
</dbReference>
<name>A0A5C0UH43_9PROT</name>
<sequence>MTSKVINVILTKDIRKLGNSGALKPVKRGYALNHLIPSGSAVRATEQSIKEMEIRKAELEKANEAMRKEALLLKSRVEKIKFSLIRKTSDGYKLYGAITNRDIEEILKKNSINEIRKEDIVVKNAKSIGDFPVTIYIYGEIQATVTLNVFPEEENS</sequence>
<evidence type="ECO:0000256" key="3">
    <source>
        <dbReference type="ARBA" id="ARBA00022884"/>
    </source>
</evidence>
<keyword evidence="12" id="KW-1185">Reference proteome</keyword>
<dbReference type="InterPro" id="IPR036791">
    <property type="entry name" value="Ribosomal_bL9_C_sf"/>
</dbReference>
<dbReference type="NCBIfam" id="TIGR00158">
    <property type="entry name" value="L9"/>
    <property type="match status" value="1"/>
</dbReference>
<dbReference type="SUPFAM" id="SSF55658">
    <property type="entry name" value="L9 N-domain-like"/>
    <property type="match status" value="1"/>
</dbReference>
<dbReference type="Gene3D" id="3.10.430.100">
    <property type="entry name" value="Ribosomal protein L9, C-terminal domain"/>
    <property type="match status" value="1"/>
</dbReference>
<protein>
    <recommendedName>
        <fullName evidence="6 7">Large ribosomal subunit protein bL9</fullName>
    </recommendedName>
</protein>
<evidence type="ECO:0000256" key="6">
    <source>
        <dbReference type="ARBA" id="ARBA00035292"/>
    </source>
</evidence>
<evidence type="ECO:0000256" key="5">
    <source>
        <dbReference type="ARBA" id="ARBA00023274"/>
    </source>
</evidence>
<dbReference type="InterPro" id="IPR020069">
    <property type="entry name" value="Ribosomal_bL9_C"/>
</dbReference>
<dbReference type="InterPro" id="IPR009027">
    <property type="entry name" value="Ribosomal_bL9/RNase_H1_N"/>
</dbReference>
<dbReference type="SUPFAM" id="SSF55653">
    <property type="entry name" value="Ribosomal protein L9 C-domain"/>
    <property type="match status" value="1"/>
</dbReference>
<feature type="domain" description="Large ribosomal subunit protein bL9 C-terminal" evidence="10">
    <location>
        <begin position="69"/>
        <end position="149"/>
    </location>
</feature>
<dbReference type="InterPro" id="IPR036935">
    <property type="entry name" value="Ribosomal_bL9_N_sf"/>
</dbReference>
<comment type="similarity">
    <text evidence="1 7">Belongs to the bacterial ribosomal protein bL9 family.</text>
</comment>
<keyword evidence="8" id="KW-0175">Coiled coil</keyword>
<dbReference type="HAMAP" id="MF_00503">
    <property type="entry name" value="Ribosomal_bL9"/>
    <property type="match status" value="1"/>
</dbReference>
<feature type="domain" description="Ribosomal protein L9" evidence="9">
    <location>
        <begin position="7"/>
        <end position="52"/>
    </location>
</feature>
<proteinExistence type="inferred from homology"/>
<evidence type="ECO:0000259" key="10">
    <source>
        <dbReference type="Pfam" id="PF03948"/>
    </source>
</evidence>
<dbReference type="EMBL" id="CP043314">
    <property type="protein sequence ID" value="QEK38873.1"/>
    <property type="molecule type" value="Genomic_DNA"/>
</dbReference>
<keyword evidence="3 7" id="KW-0694">RNA-binding</keyword>
<dbReference type="GO" id="GO:0003735">
    <property type="term" value="F:structural constituent of ribosome"/>
    <property type="evidence" value="ECO:0007669"/>
    <property type="project" value="InterPro"/>
</dbReference>
<dbReference type="KEGG" id="nabu:FZC36_00250"/>
<dbReference type="Gene3D" id="3.40.5.10">
    <property type="entry name" value="Ribosomal protein L9, N-terminal domain"/>
    <property type="match status" value="1"/>
</dbReference>
<dbReference type="PANTHER" id="PTHR21368">
    <property type="entry name" value="50S RIBOSOMAL PROTEIN L9"/>
    <property type="match status" value="1"/>
</dbReference>
<evidence type="ECO:0000313" key="11">
    <source>
        <dbReference type="EMBL" id="QEK38873.1"/>
    </source>
</evidence>